<organism evidence="7 8">
    <name type="scientific">Pyxidicoccus fallax</name>
    <dbReference type="NCBI Taxonomy" id="394095"/>
    <lineage>
        <taxon>Bacteria</taxon>
        <taxon>Pseudomonadati</taxon>
        <taxon>Myxococcota</taxon>
        <taxon>Myxococcia</taxon>
        <taxon>Myxococcales</taxon>
        <taxon>Cystobacterineae</taxon>
        <taxon>Myxococcaceae</taxon>
        <taxon>Pyxidicoccus</taxon>
    </lineage>
</organism>
<dbReference type="CDD" id="cd08474">
    <property type="entry name" value="PBP2_CrgA_like_5"/>
    <property type="match status" value="1"/>
</dbReference>
<protein>
    <submittedName>
        <fullName evidence="7">LysR family transcriptional regulator</fullName>
    </submittedName>
</protein>
<evidence type="ECO:0000256" key="1">
    <source>
        <dbReference type="ARBA" id="ARBA00009437"/>
    </source>
</evidence>
<dbReference type="Pfam" id="PF00126">
    <property type="entry name" value="HTH_1"/>
    <property type="match status" value="1"/>
</dbReference>
<sequence length="315" mass="34477">MNDELEGMAVFVAVAESKSLREAGERLGVSGSAVSQALSKLEARLGVTLVQRTTRSLRLTDAGERLYASVGPALAEVRAAASAVGALGGEPRGTLRLLVSPAAASFLGGELMRGFVAEHRHVHLDLFFSDEPIDVVAGGYDAGIRLGEVIDKDMIAVPVSGELRLLVVGAPSYFARRPKPTHPRELVEHECINWRPAAGAPPYRWEFTEKGRDFSVEVPARVLTNDVAFNLRLARAGVGITLSDDRVRDQVARGELVAVLEEFSTPFPGFFLYYPQRRHASPALRAFIDYLREARRQDGGPARSERRKPARRPER</sequence>
<proteinExistence type="inferred from homology"/>
<dbReference type="InterPro" id="IPR000847">
    <property type="entry name" value="LysR_HTH_N"/>
</dbReference>
<name>A0A848L989_9BACT</name>
<keyword evidence="8" id="KW-1185">Reference proteome</keyword>
<comment type="similarity">
    <text evidence="1">Belongs to the LysR transcriptional regulatory family.</text>
</comment>
<feature type="compositionally biased region" description="Basic residues" evidence="5">
    <location>
        <begin position="305"/>
        <end position="315"/>
    </location>
</feature>
<dbReference type="InterPro" id="IPR005119">
    <property type="entry name" value="LysR_subst-bd"/>
</dbReference>
<evidence type="ECO:0000313" key="7">
    <source>
        <dbReference type="EMBL" id="NMO13405.1"/>
    </source>
</evidence>
<evidence type="ECO:0000256" key="2">
    <source>
        <dbReference type="ARBA" id="ARBA00023015"/>
    </source>
</evidence>
<gene>
    <name evidence="7" type="ORF">HG543_00775</name>
</gene>
<dbReference type="InterPro" id="IPR036388">
    <property type="entry name" value="WH-like_DNA-bd_sf"/>
</dbReference>
<dbReference type="FunFam" id="1.10.10.10:FF:000001">
    <property type="entry name" value="LysR family transcriptional regulator"/>
    <property type="match status" value="1"/>
</dbReference>
<dbReference type="GO" id="GO:0006351">
    <property type="term" value="P:DNA-templated transcription"/>
    <property type="evidence" value="ECO:0007669"/>
    <property type="project" value="TreeGrafter"/>
</dbReference>
<keyword evidence="3" id="KW-0238">DNA-binding</keyword>
<dbReference type="Gene3D" id="3.40.190.290">
    <property type="match status" value="1"/>
</dbReference>
<dbReference type="SUPFAM" id="SSF46785">
    <property type="entry name" value="Winged helix' DNA-binding domain"/>
    <property type="match status" value="1"/>
</dbReference>
<reference evidence="7 8" key="1">
    <citation type="submission" date="2020-04" db="EMBL/GenBank/DDBJ databases">
        <title>Draft genome of Pyxidicoccus fallax type strain.</title>
        <authorList>
            <person name="Whitworth D.E."/>
        </authorList>
    </citation>
    <scope>NUCLEOTIDE SEQUENCE [LARGE SCALE GENOMIC DNA]</scope>
    <source>
        <strain evidence="7 8">DSM 14698</strain>
    </source>
</reference>
<feature type="region of interest" description="Disordered" evidence="5">
    <location>
        <begin position="296"/>
        <end position="315"/>
    </location>
</feature>
<keyword evidence="2" id="KW-0805">Transcription regulation</keyword>
<accession>A0A848L989</accession>
<dbReference type="Gene3D" id="1.10.10.10">
    <property type="entry name" value="Winged helix-like DNA-binding domain superfamily/Winged helix DNA-binding domain"/>
    <property type="match status" value="1"/>
</dbReference>
<dbReference type="Proteomes" id="UP000518300">
    <property type="component" value="Unassembled WGS sequence"/>
</dbReference>
<evidence type="ECO:0000256" key="4">
    <source>
        <dbReference type="ARBA" id="ARBA00023163"/>
    </source>
</evidence>
<keyword evidence="4" id="KW-0804">Transcription</keyword>
<evidence type="ECO:0000313" key="8">
    <source>
        <dbReference type="Proteomes" id="UP000518300"/>
    </source>
</evidence>
<dbReference type="EMBL" id="JABBJJ010000002">
    <property type="protein sequence ID" value="NMO13405.1"/>
    <property type="molecule type" value="Genomic_DNA"/>
</dbReference>
<dbReference type="SUPFAM" id="SSF53850">
    <property type="entry name" value="Periplasmic binding protein-like II"/>
    <property type="match status" value="1"/>
</dbReference>
<dbReference type="InterPro" id="IPR036390">
    <property type="entry name" value="WH_DNA-bd_sf"/>
</dbReference>
<feature type="domain" description="HTH lysR-type" evidence="6">
    <location>
        <begin position="3"/>
        <end position="60"/>
    </location>
</feature>
<evidence type="ECO:0000259" key="6">
    <source>
        <dbReference type="PROSITE" id="PS50931"/>
    </source>
</evidence>
<comment type="caution">
    <text evidence="7">The sequence shown here is derived from an EMBL/GenBank/DDBJ whole genome shotgun (WGS) entry which is preliminary data.</text>
</comment>
<dbReference type="RefSeq" id="WP_169342683.1">
    <property type="nucleotide sequence ID" value="NZ_JABBJJ010000002.1"/>
</dbReference>
<dbReference type="PROSITE" id="PS50931">
    <property type="entry name" value="HTH_LYSR"/>
    <property type="match status" value="1"/>
</dbReference>
<dbReference type="PANTHER" id="PTHR30537:SF1">
    <property type="entry name" value="HTH-TYPE TRANSCRIPTIONAL REGULATOR PGRR"/>
    <property type="match status" value="1"/>
</dbReference>
<dbReference type="GO" id="GO:0003700">
    <property type="term" value="F:DNA-binding transcription factor activity"/>
    <property type="evidence" value="ECO:0007669"/>
    <property type="project" value="InterPro"/>
</dbReference>
<dbReference type="PANTHER" id="PTHR30537">
    <property type="entry name" value="HTH-TYPE TRANSCRIPTIONAL REGULATOR"/>
    <property type="match status" value="1"/>
</dbReference>
<dbReference type="AlphaFoldDB" id="A0A848L989"/>
<dbReference type="Pfam" id="PF03466">
    <property type="entry name" value="LysR_substrate"/>
    <property type="match status" value="1"/>
</dbReference>
<dbReference type="GO" id="GO:0043565">
    <property type="term" value="F:sequence-specific DNA binding"/>
    <property type="evidence" value="ECO:0007669"/>
    <property type="project" value="TreeGrafter"/>
</dbReference>
<evidence type="ECO:0000256" key="5">
    <source>
        <dbReference type="SAM" id="MobiDB-lite"/>
    </source>
</evidence>
<dbReference type="InterPro" id="IPR058163">
    <property type="entry name" value="LysR-type_TF_proteobact-type"/>
</dbReference>
<evidence type="ECO:0000256" key="3">
    <source>
        <dbReference type="ARBA" id="ARBA00023125"/>
    </source>
</evidence>